<feature type="transmembrane region" description="Helical" evidence="4">
    <location>
        <begin position="240"/>
        <end position="263"/>
    </location>
</feature>
<evidence type="ECO:0000313" key="6">
    <source>
        <dbReference type="EMBL" id="PCE44357.1"/>
    </source>
</evidence>
<dbReference type="Gene3D" id="1.20.1250.20">
    <property type="entry name" value="MFS general substrate transporter like domains"/>
    <property type="match status" value="1"/>
</dbReference>
<dbReference type="InterPro" id="IPR050327">
    <property type="entry name" value="Proton-linked_MCT"/>
</dbReference>
<dbReference type="EMBL" id="NWUF01000001">
    <property type="protein sequence ID" value="PCE44357.1"/>
    <property type="molecule type" value="Genomic_DNA"/>
</dbReference>
<name>A0A2A4FZX3_9SPHN</name>
<sequence length="423" mass="44359">MRGDGLNMASDAPASATAEFRRYWPLVLASMAGNSLTALPFYTMGLFVEPVEAEFGWSRGFVTAGLTVYAFIGVTLAGPMGYLIGRVGPRRVGLPGTFFFCAALALLATVTGSKFNWLLMWGIVALTAVTVKPTVWTTAIVSRFEHGRGIALALSLCGAGLSTMAGPILINHMIEAYGWRAAYVGVGAIWLAVCIPLIYFFFYGAQDRRRGQPPADIEARGAGEGTNGDLPLGAMLRSRAFLKIGLTSFLLVVTTMGITVHLVPMFSASGLERARAAEIAGLMGAAAFLGRMATGSLFDRLSPTLVGTVICLLPATAFGLLLMFDGSIPFALVIAIIIGLCSGAEMEMAAYLSSRFLGRASFSTLFGVIVGLVTLGAGLGPTLTGMIYDGTGSYRIALLIALPLALISAALTLSLGKPPASRR</sequence>
<dbReference type="InterPro" id="IPR011701">
    <property type="entry name" value="MFS"/>
</dbReference>
<dbReference type="GO" id="GO:0022857">
    <property type="term" value="F:transmembrane transporter activity"/>
    <property type="evidence" value="ECO:0007669"/>
    <property type="project" value="InterPro"/>
</dbReference>
<feature type="domain" description="Major facilitator superfamily (MFS) profile" evidence="5">
    <location>
        <begin position="26"/>
        <end position="420"/>
    </location>
</feature>
<proteinExistence type="predicted"/>
<dbReference type="PROSITE" id="PS50850">
    <property type="entry name" value="MFS"/>
    <property type="match status" value="1"/>
</dbReference>
<feature type="transmembrane region" description="Helical" evidence="4">
    <location>
        <begin position="62"/>
        <end position="85"/>
    </location>
</feature>
<dbReference type="Pfam" id="PF07690">
    <property type="entry name" value="MFS_1"/>
    <property type="match status" value="1"/>
</dbReference>
<dbReference type="PANTHER" id="PTHR11360">
    <property type="entry name" value="MONOCARBOXYLATE TRANSPORTER"/>
    <property type="match status" value="1"/>
</dbReference>
<keyword evidence="7" id="KW-1185">Reference proteome</keyword>
<dbReference type="KEGG" id="rdi:CMV14_12250"/>
<feature type="transmembrane region" description="Helical" evidence="4">
    <location>
        <begin position="305"/>
        <end position="324"/>
    </location>
</feature>
<reference evidence="6 7" key="1">
    <citation type="submission" date="2017-09" db="EMBL/GenBank/DDBJ databases">
        <title>The Catabolism of 3,6-Dichlorosalicylic acid is Initiated by the Cytochrome P450 Monooxygenase DsmABC in Rhizorhabdus dicambivorans Ndbn-20.</title>
        <authorList>
            <person name="Na L."/>
        </authorList>
    </citation>
    <scope>NUCLEOTIDE SEQUENCE [LARGE SCALE GENOMIC DNA]</scope>
    <source>
        <strain evidence="6 7">Ndbn-20m</strain>
    </source>
</reference>
<feature type="transmembrane region" description="Helical" evidence="4">
    <location>
        <begin position="118"/>
        <end position="138"/>
    </location>
</feature>
<feature type="transmembrane region" description="Helical" evidence="4">
    <location>
        <begin position="364"/>
        <end position="388"/>
    </location>
</feature>
<evidence type="ECO:0000256" key="4">
    <source>
        <dbReference type="SAM" id="Phobius"/>
    </source>
</evidence>
<evidence type="ECO:0000259" key="5">
    <source>
        <dbReference type="PROSITE" id="PS50850"/>
    </source>
</evidence>
<feature type="transmembrane region" description="Helical" evidence="4">
    <location>
        <begin position="150"/>
        <end position="170"/>
    </location>
</feature>
<evidence type="ECO:0000256" key="3">
    <source>
        <dbReference type="ARBA" id="ARBA00023136"/>
    </source>
</evidence>
<organism evidence="6 7">
    <name type="scientific">Rhizorhabdus dicambivorans</name>
    <dbReference type="NCBI Taxonomy" id="1850238"/>
    <lineage>
        <taxon>Bacteria</taxon>
        <taxon>Pseudomonadati</taxon>
        <taxon>Pseudomonadota</taxon>
        <taxon>Alphaproteobacteria</taxon>
        <taxon>Sphingomonadales</taxon>
        <taxon>Sphingomonadaceae</taxon>
        <taxon>Rhizorhabdus</taxon>
    </lineage>
</organism>
<feature type="transmembrane region" description="Helical" evidence="4">
    <location>
        <begin position="330"/>
        <end position="352"/>
    </location>
</feature>
<protein>
    <submittedName>
        <fullName evidence="6">MFS transporter</fullName>
    </submittedName>
</protein>
<dbReference type="PANTHER" id="PTHR11360:SF290">
    <property type="entry name" value="MONOCARBOXYLATE MFS PERMEASE"/>
    <property type="match status" value="1"/>
</dbReference>
<dbReference type="SUPFAM" id="SSF103473">
    <property type="entry name" value="MFS general substrate transporter"/>
    <property type="match status" value="1"/>
</dbReference>
<accession>A0A2A4FZX3</accession>
<evidence type="ECO:0000256" key="1">
    <source>
        <dbReference type="ARBA" id="ARBA00022692"/>
    </source>
</evidence>
<gene>
    <name evidence="6" type="ORF">COO09_01635</name>
</gene>
<feature type="transmembrane region" description="Helical" evidence="4">
    <location>
        <begin position="275"/>
        <end position="293"/>
    </location>
</feature>
<dbReference type="Proteomes" id="UP000218934">
    <property type="component" value="Unassembled WGS sequence"/>
</dbReference>
<dbReference type="InterPro" id="IPR036259">
    <property type="entry name" value="MFS_trans_sf"/>
</dbReference>
<keyword evidence="1 4" id="KW-0812">Transmembrane</keyword>
<feature type="transmembrane region" description="Helical" evidence="4">
    <location>
        <begin position="23"/>
        <end position="42"/>
    </location>
</feature>
<feature type="transmembrane region" description="Helical" evidence="4">
    <location>
        <begin position="182"/>
        <end position="202"/>
    </location>
</feature>
<keyword evidence="2 4" id="KW-1133">Transmembrane helix</keyword>
<dbReference type="InterPro" id="IPR020846">
    <property type="entry name" value="MFS_dom"/>
</dbReference>
<keyword evidence="3 4" id="KW-0472">Membrane</keyword>
<evidence type="ECO:0000313" key="7">
    <source>
        <dbReference type="Proteomes" id="UP000218934"/>
    </source>
</evidence>
<feature type="transmembrane region" description="Helical" evidence="4">
    <location>
        <begin position="92"/>
        <end position="112"/>
    </location>
</feature>
<dbReference type="AlphaFoldDB" id="A0A2A4FZX3"/>
<evidence type="ECO:0000256" key="2">
    <source>
        <dbReference type="ARBA" id="ARBA00022989"/>
    </source>
</evidence>
<feature type="transmembrane region" description="Helical" evidence="4">
    <location>
        <begin position="394"/>
        <end position="415"/>
    </location>
</feature>
<comment type="caution">
    <text evidence="6">The sequence shown here is derived from an EMBL/GenBank/DDBJ whole genome shotgun (WGS) entry which is preliminary data.</text>
</comment>